<feature type="transmembrane region" description="Helical" evidence="7">
    <location>
        <begin position="61"/>
        <end position="82"/>
    </location>
</feature>
<feature type="transmembrane region" description="Helical" evidence="7">
    <location>
        <begin position="440"/>
        <end position="462"/>
    </location>
</feature>
<protein>
    <submittedName>
        <fullName evidence="9">NADH dehydrogenase subunit 2</fullName>
    </submittedName>
</protein>
<dbReference type="PANTHER" id="PTHR22773">
    <property type="entry name" value="NADH DEHYDROGENASE"/>
    <property type="match status" value="1"/>
</dbReference>
<evidence type="ECO:0000256" key="4">
    <source>
        <dbReference type="ARBA" id="ARBA00022989"/>
    </source>
</evidence>
<sequence>MNSNVSWFNLQPLNDFSFSTLFFENDFKVILPELFLVSCTLGLIVYGVVLSTSKEHNYPLLVPQMIWMTQLSLAWTIILYITSPWTNCAVLSQSFLVDYGTTFFKIIILLATMVTLFLSQDFLSRQFMNSFEFPILFLLSSLGMVCFISAGDLLALYLTLEFHSLCFYVLAAFRRDSEFSTEAGLKYFILGAFSSGLLLFGCSLIYGFTGTLEFDALAQLLQGGDSSLYILEWRGCELGLLFLMVGFLFKLTAVPFHMWAPDVYEGAPLPVTAFFSIAPKASFFFLFTRVLYQSFYDFLPDWQAFLFFCSAASMILACFAGLTQSRIKRLLAYSSIGHSGYLLIGLCCGTLEGIQALVIYLVVYIITTAVLFGILLIPVHRQGFQEVERFKYTTDFARLGKTNPLLALTCTVALFSIAGIPPLAGFYAKAAVFWTAMNVSQYSLAIIGILTSAVSCFYYIRVVKIMYFETPKTWVTLSQPSQAAAYCLAISFLFLVFLMVYPTPLYLVSHKVACALVL</sequence>
<dbReference type="NCBIfam" id="TIGR01770">
    <property type="entry name" value="NDH_I_N"/>
    <property type="match status" value="1"/>
</dbReference>
<dbReference type="HAMAP" id="MF_00445">
    <property type="entry name" value="NDH1_NuoN_1"/>
    <property type="match status" value="1"/>
</dbReference>
<evidence type="ECO:0000259" key="8">
    <source>
        <dbReference type="Pfam" id="PF00361"/>
    </source>
</evidence>
<dbReference type="InterPro" id="IPR010096">
    <property type="entry name" value="NADH-Q_OxRdtase_suN/2"/>
</dbReference>
<name>A0A8D5TC98_9CHLO</name>
<comment type="subcellular location">
    <subcellularLocation>
        <location evidence="1">Membrane</location>
        <topology evidence="1">Multi-pass membrane protein</topology>
    </subcellularLocation>
</comment>
<feature type="transmembrane region" description="Helical" evidence="7">
    <location>
        <begin position="185"/>
        <end position="208"/>
    </location>
</feature>
<evidence type="ECO:0000256" key="1">
    <source>
        <dbReference type="ARBA" id="ARBA00004141"/>
    </source>
</evidence>
<geneLocation type="mitochondrion" evidence="9"/>
<dbReference type="GO" id="GO:0016020">
    <property type="term" value="C:membrane"/>
    <property type="evidence" value="ECO:0007669"/>
    <property type="project" value="UniProtKB-SubCell"/>
</dbReference>
<keyword evidence="9" id="KW-0496">Mitochondrion</keyword>
<dbReference type="PRINTS" id="PR01434">
    <property type="entry name" value="NADHDHGNASE5"/>
</dbReference>
<feature type="transmembrane region" description="Helical" evidence="7">
    <location>
        <begin position="131"/>
        <end position="150"/>
    </location>
</feature>
<dbReference type="Pfam" id="PF00361">
    <property type="entry name" value="Proton_antipo_M"/>
    <property type="match status" value="1"/>
</dbReference>
<feature type="transmembrane region" description="Helical" evidence="7">
    <location>
        <begin position="483"/>
        <end position="501"/>
    </location>
</feature>
<reference evidence="9" key="1">
    <citation type="submission" date="2021-02" db="EMBL/GenBank/DDBJ databases">
        <title>Organelle genome of a novel green alga in the class Trebouxiophyceae.</title>
        <authorList>
            <person name="Takusagawa M."/>
            <person name="Misumi O."/>
            <person name="Inui T.I."/>
            <person name="Kato S."/>
            <person name="Matsunaga S."/>
            <person name="Kuroiwa H."/>
            <person name="Kuroiwa T."/>
        </authorList>
    </citation>
    <scope>NUCLEOTIDE SEQUENCE</scope>
    <source>
        <strain evidence="9">311 I</strain>
    </source>
</reference>
<feature type="transmembrane region" description="Helical" evidence="7">
    <location>
        <begin position="102"/>
        <end position="119"/>
    </location>
</feature>
<dbReference type="AlphaFoldDB" id="A0A8D5TC98"/>
<feature type="domain" description="NADH:quinone oxidoreductase/Mrp antiporter transmembrane" evidence="8">
    <location>
        <begin position="150"/>
        <end position="453"/>
    </location>
</feature>
<organism evidence="9">
    <name type="scientific">Medakamo hakoo</name>
    <dbReference type="NCBI Taxonomy" id="3113649"/>
    <lineage>
        <taxon>Eukaryota</taxon>
        <taxon>Viridiplantae</taxon>
        <taxon>Chlorophyta</taxon>
        <taxon>core chlorophytes</taxon>
        <taxon>Trebouxiophyceae</taxon>
        <taxon>Trebouxiophyceae incertae sedis</taxon>
        <taxon>Coccomyxaceae</taxon>
        <taxon>Medakamo</taxon>
    </lineage>
</organism>
<evidence type="ECO:0000256" key="3">
    <source>
        <dbReference type="ARBA" id="ARBA00022967"/>
    </source>
</evidence>
<feature type="transmembrane region" description="Helical" evidence="7">
    <location>
        <begin position="271"/>
        <end position="292"/>
    </location>
</feature>
<accession>A0A8D5TC98</accession>
<dbReference type="InterPro" id="IPR001750">
    <property type="entry name" value="ND/Mrp_TM"/>
</dbReference>
<keyword evidence="4 7" id="KW-1133">Transmembrane helix</keyword>
<keyword evidence="2 7" id="KW-0812">Transmembrane</keyword>
<feature type="transmembrane region" description="Helical" evidence="7">
    <location>
        <begin position="357"/>
        <end position="379"/>
    </location>
</feature>
<feature type="transmembrane region" description="Helical" evidence="7">
    <location>
        <begin position="29"/>
        <end position="49"/>
    </location>
</feature>
<dbReference type="GO" id="GO:0042773">
    <property type="term" value="P:ATP synthesis coupled electron transport"/>
    <property type="evidence" value="ECO:0007669"/>
    <property type="project" value="InterPro"/>
</dbReference>
<keyword evidence="5" id="KW-0520">NAD</keyword>
<dbReference type="GO" id="GO:0008137">
    <property type="term" value="F:NADH dehydrogenase (ubiquinone) activity"/>
    <property type="evidence" value="ECO:0007669"/>
    <property type="project" value="InterPro"/>
</dbReference>
<evidence type="ECO:0000313" key="9">
    <source>
        <dbReference type="EMBL" id="BCT02602.1"/>
    </source>
</evidence>
<evidence type="ECO:0000256" key="7">
    <source>
        <dbReference type="SAM" id="Phobius"/>
    </source>
</evidence>
<evidence type="ECO:0000256" key="2">
    <source>
        <dbReference type="ARBA" id="ARBA00022692"/>
    </source>
</evidence>
<evidence type="ECO:0000256" key="6">
    <source>
        <dbReference type="ARBA" id="ARBA00023136"/>
    </source>
</evidence>
<keyword evidence="3" id="KW-1278">Translocase</keyword>
<feature type="transmembrane region" description="Helical" evidence="7">
    <location>
        <begin position="405"/>
        <end position="428"/>
    </location>
</feature>
<gene>
    <name evidence="9" type="primary">nad2</name>
</gene>
<feature type="transmembrane region" description="Helical" evidence="7">
    <location>
        <begin position="304"/>
        <end position="323"/>
    </location>
</feature>
<evidence type="ECO:0000256" key="5">
    <source>
        <dbReference type="ARBA" id="ARBA00023027"/>
    </source>
</evidence>
<feature type="transmembrane region" description="Helical" evidence="7">
    <location>
        <begin position="330"/>
        <end position="351"/>
    </location>
</feature>
<dbReference type="EMBL" id="LC604817">
    <property type="protein sequence ID" value="BCT02602.1"/>
    <property type="molecule type" value="Genomic_DNA"/>
</dbReference>
<feature type="transmembrane region" description="Helical" evidence="7">
    <location>
        <begin position="156"/>
        <end position="173"/>
    </location>
</feature>
<keyword evidence="6 7" id="KW-0472">Membrane</keyword>
<proteinExistence type="inferred from homology"/>
<feature type="transmembrane region" description="Helical" evidence="7">
    <location>
        <begin position="238"/>
        <end position="259"/>
    </location>
</feature>